<protein>
    <submittedName>
        <fullName evidence="1">Uncharacterized protein</fullName>
    </submittedName>
</protein>
<comment type="caution">
    <text evidence="1">The sequence shown here is derived from an EMBL/GenBank/DDBJ whole genome shotgun (WGS) entry which is preliminary data.</text>
</comment>
<dbReference type="InterPro" id="IPR016024">
    <property type="entry name" value="ARM-type_fold"/>
</dbReference>
<gene>
    <name evidence="1" type="ORF">M9Y10_004803</name>
</gene>
<dbReference type="InterPro" id="IPR011989">
    <property type="entry name" value="ARM-like"/>
</dbReference>
<evidence type="ECO:0000313" key="2">
    <source>
        <dbReference type="Proteomes" id="UP001470230"/>
    </source>
</evidence>
<evidence type="ECO:0000313" key="1">
    <source>
        <dbReference type="EMBL" id="KAK8878040.1"/>
    </source>
</evidence>
<dbReference type="SUPFAM" id="SSF48371">
    <property type="entry name" value="ARM repeat"/>
    <property type="match status" value="1"/>
</dbReference>
<keyword evidence="2" id="KW-1185">Reference proteome</keyword>
<proteinExistence type="predicted"/>
<accession>A0ABR2JJY4</accession>
<organism evidence="1 2">
    <name type="scientific">Tritrichomonas musculus</name>
    <dbReference type="NCBI Taxonomy" id="1915356"/>
    <lineage>
        <taxon>Eukaryota</taxon>
        <taxon>Metamonada</taxon>
        <taxon>Parabasalia</taxon>
        <taxon>Tritrichomonadida</taxon>
        <taxon>Tritrichomonadidae</taxon>
        <taxon>Tritrichomonas</taxon>
    </lineage>
</organism>
<reference evidence="1 2" key="1">
    <citation type="submission" date="2024-04" db="EMBL/GenBank/DDBJ databases">
        <title>Tritrichomonas musculus Genome.</title>
        <authorList>
            <person name="Alves-Ferreira E."/>
            <person name="Grigg M."/>
            <person name="Lorenzi H."/>
            <person name="Galac M."/>
        </authorList>
    </citation>
    <scope>NUCLEOTIDE SEQUENCE [LARGE SCALE GENOMIC DNA]</scope>
    <source>
        <strain evidence="1 2">EAF2021</strain>
    </source>
</reference>
<dbReference type="Proteomes" id="UP001470230">
    <property type="component" value="Unassembled WGS sequence"/>
</dbReference>
<sequence>MDTQFQNFNKDSFFDYERITQNHNFEIGFQILNEEVPDSNSDISCPPAEHYDKIISAYNTNSNNLNKLLIDFSTYLYKNGFDDVEEFNKTRMEEILINLCKSNNAGISQSAFHIITLLQSKGPAFPIFCLGVEFFNFCTSFLDQEYSPVLYYSLSAINNLCCQNEETRNDSYSIIPPTMIKNFFQHFDVNVKEVALDLACTYLKYPLSTEDCFLFLELAKEALITQEKIYYRSGFWILVRILRNCPELTDKVMDDEILECANDIFDDKDSDCIIPGLIFISYVYEMNFEIPDFYYNGILDVLADPPSHICQKQAYRTIAKIMYRRPDLISKFLHYGIIGQASYAIENAKFNDKIQIGLIVCEAVLSNISESCDRILQTKSISFFLDLLELEDDELTKRALACIINIFNEAESIDRVDELLKRFNQNDGLVAISKLEHEEDNEISLMAADFKSNFFSENE</sequence>
<name>A0ABR2JJY4_9EUKA</name>
<dbReference type="Gene3D" id="1.25.10.10">
    <property type="entry name" value="Leucine-rich Repeat Variant"/>
    <property type="match status" value="1"/>
</dbReference>
<dbReference type="EMBL" id="JAPFFF010000011">
    <property type="protein sequence ID" value="KAK8878040.1"/>
    <property type="molecule type" value="Genomic_DNA"/>
</dbReference>